<reference evidence="1" key="1">
    <citation type="submission" date="2021-05" db="EMBL/GenBank/DDBJ databases">
        <authorList>
            <person name="Scholz U."/>
            <person name="Mascher M."/>
            <person name="Fiebig A."/>
        </authorList>
    </citation>
    <scope>NUCLEOTIDE SEQUENCE [LARGE SCALE GENOMIC DNA]</scope>
</reference>
<sequence length="1942" mass="208674">MGGTPVNTSVYQGQVGLRFPSSPSLPLLLSPSLPPGSPSSPHHRRPASGLPPQISPRPPASPPARASLLAPQAPGAARFPSPPPPPHRRPARDDLIPSPPRHRARRVSLHVSTAPSPAPCDAQRRLLQGPVDPLDYEAVELAPSQRVCDLRRRPKLGKRAALRTTTTTWMPPPPPDRRDFLYRDGRRHDGGDPLPPAAPTPPRWRDSPYHPPPPPPLRDHARPSPRRTASSASSEGYYRQGAGAYDRSYPDEPLGYTPSRSDRYWLEEEGGGGGGYKGFSRYGGGGRREGRDMRGSYRRSPFRSYGGDFSRNHQEPPLRRSPLRSVAVPISYDPPSDRADREDREHHPRVTPWRPLRRRESRSDAGDASAAGALSVGQSTAAKPASEKNTPDQSVDAAAQQMAEDEAPRKKPRLGWGQGLAKYEKRKVPGSSEPDELVADGSPDDVKMKVDVGAAAPASAPCASPVAAPAPSSAPAPAPCASPVAAPAPLSAPASAPAPLSAPASAPCASPVAAQAPSSVPASAPCASPVAAPASSSVPASAPCASPVAALAPSSVPASAPCASPMAAPSPSPSSAPASSSPVPEDKSCEPTANLATVSNKDIPGAEAQAYNAEIPVKLGQLDGDPIGSLANVLSELLQHEDSCSGDSRRLTNTNKLSLLKENIAKELEKTELEIDLLECELKSVNTESENRAPENAKDPSPSNETSKVLVKPETCETSSPLKEQGELTSRKISLEQNADPNVVELMEIETAPLHNVIEVSSEESVACPGVAKAQLAAAADVALLKPSEGIGSPHIDADSLRQDPIPCHDNVNSFKEDGDNDLSIRPCSHHVDSNNLIPSIIAANNEIAKEFNELVFKPLPVDQPCLDLSASSHFSSQRKNDLSIRKKLAIQKTKLRFKEQALTFKFKVLRHLWKEDVRLLAVRKQRPKSSKRSDQSNRSSHSGSQRQRSSNRSRLGMPAGNLSTFPTTEISDVANKMFTEFQFKRCRNFLKMPALVIDEKEKTSTMFVSKNGLIEDPISVEKERAVINPWTHEEKEVFMQMLASFGKDFSKISSFLQHKTTADCVEFYYKHHKSDSFREVKKLLDRRQQQPTSNYLGTKSGKKWNPEGNAASLDMLGAASVVAAHGLDYANRMEKNSAKSILQTSYRSDNSAVAKGSSDKDCVANVSLHERESVAADVLAGICGTLSPEGMGSCITSSADPGQKIGATRLEYLAAPEVQKSFDDEGTLSDQECEVDPVDWNDDEKSAFIEAMHNSGKDFVQISSCVKSKSFEQCKVFFSKARISLGLDMIYQRTTDTDLPTCDTSGGRSDTDEACAAEIDSAICSTQSSLKMEIDGPAADATNQGHTLSGMTFKQPKTDTSDGPDDVDIKLEEGEIKAEDTSSNLRAGHSQLSEATHESSPSCPPIDINSSENTECTQDRGHGSQVSVHGNDDAIVSPSEQPVGAHLEIRSTLHNIEVIQPSRPSERISTQVSSGPSLHAPESALMKAGDLTPSICLPGVTQSSKASELICTEVSSMEGPSHHTAERNLTPSACLPGDRGSKENIIHFSDKAGVSSVRPSFTSSYQQSVPTDLLPSKPKPQVTPLTPKDLMPVQFSSDLPDPTSIRFEGIASITSPKFGDHANKVVNTSGSKDMNNFPVFNEHSRNQHEALFRNIDGYMQHRRDHRVAADLPAFSESTVSGTVGISHSDQFTLTKYQNGRSSCSDLSNTSAGFLLTGRSEELRQGQLNSCSQKASTESQDQVKRPGDVKLFGKILSHQSSLQSSGSSSNGSKSKPPSPKIDKPAAVFMNNSRDRMVYSSRSTNTAHLGQDERVVRSYNFDGSTVQPESVFRLAKSQRSLASVPFYSAKNGTLGVFAEYQQPLMQQLPSDPKRLESFADLQKRNGIELISGFQQPGKASRLGGTGILVSAVSDPVAVLKAQYGAGPKILGNDADPWKDIGNR</sequence>
<evidence type="ECO:0000313" key="1">
    <source>
        <dbReference type="EnsemblPlants" id="AVESA.00010b.r2.7AG1191900.1.CDS"/>
    </source>
</evidence>
<organism evidence="1 2">
    <name type="scientific">Avena sativa</name>
    <name type="common">Oat</name>
    <dbReference type="NCBI Taxonomy" id="4498"/>
    <lineage>
        <taxon>Eukaryota</taxon>
        <taxon>Viridiplantae</taxon>
        <taxon>Streptophyta</taxon>
        <taxon>Embryophyta</taxon>
        <taxon>Tracheophyta</taxon>
        <taxon>Spermatophyta</taxon>
        <taxon>Magnoliopsida</taxon>
        <taxon>Liliopsida</taxon>
        <taxon>Poales</taxon>
        <taxon>Poaceae</taxon>
        <taxon>BOP clade</taxon>
        <taxon>Pooideae</taxon>
        <taxon>Poodae</taxon>
        <taxon>Poeae</taxon>
        <taxon>Poeae Chloroplast Group 1 (Aveneae type)</taxon>
        <taxon>Aveninae</taxon>
        <taxon>Avena</taxon>
    </lineage>
</organism>
<dbReference type="EnsemblPlants" id="AVESA.00010b.r2.7AG1191900.1">
    <property type="protein sequence ID" value="AVESA.00010b.r2.7AG1191900.1.CDS"/>
    <property type="gene ID" value="AVESA.00010b.r2.7AG1191900"/>
</dbReference>
<dbReference type="Proteomes" id="UP001732700">
    <property type="component" value="Chromosome 7A"/>
</dbReference>
<protein>
    <submittedName>
        <fullName evidence="1">Uncharacterized protein</fullName>
    </submittedName>
</protein>
<accession>A0ACD5ZLL4</accession>
<reference evidence="1" key="2">
    <citation type="submission" date="2025-09" db="UniProtKB">
        <authorList>
            <consortium name="EnsemblPlants"/>
        </authorList>
    </citation>
    <scope>IDENTIFICATION</scope>
</reference>
<evidence type="ECO:0000313" key="2">
    <source>
        <dbReference type="Proteomes" id="UP001732700"/>
    </source>
</evidence>
<keyword evidence="2" id="KW-1185">Reference proteome</keyword>
<proteinExistence type="predicted"/>
<name>A0ACD5ZLL4_AVESA</name>